<feature type="domain" description="RING-type" evidence="8">
    <location>
        <begin position="15"/>
        <end position="56"/>
    </location>
</feature>
<keyword evidence="6" id="KW-0256">Endoplasmic reticulum</keyword>
<keyword evidence="10" id="KW-1185">Reference proteome</keyword>
<dbReference type="CDD" id="cd16745">
    <property type="entry name" value="RING-HC_AtRMA-like"/>
    <property type="match status" value="1"/>
</dbReference>
<evidence type="ECO:0000313" key="9">
    <source>
        <dbReference type="EMBL" id="PIN19604.1"/>
    </source>
</evidence>
<proteinExistence type="predicted"/>
<comment type="function">
    <text evidence="6">E3 ubiquitin-protein ligase.</text>
</comment>
<keyword evidence="6" id="KW-0862">Zinc</keyword>
<dbReference type="GO" id="GO:0061630">
    <property type="term" value="F:ubiquitin protein ligase activity"/>
    <property type="evidence" value="ECO:0007669"/>
    <property type="project" value="UniProtKB-UniRule"/>
</dbReference>
<evidence type="ECO:0000256" key="6">
    <source>
        <dbReference type="RuleBase" id="RU369090"/>
    </source>
</evidence>
<keyword evidence="5 6" id="KW-0863">Zinc-finger</keyword>
<comment type="caution">
    <text evidence="9">The sequence shown here is derived from an EMBL/GenBank/DDBJ whole genome shotgun (WGS) entry which is preliminary data.</text>
</comment>
<evidence type="ECO:0000256" key="3">
    <source>
        <dbReference type="ARBA" id="ARBA00022679"/>
    </source>
</evidence>
<evidence type="ECO:0000256" key="5">
    <source>
        <dbReference type="PROSITE-ProRule" id="PRU00175"/>
    </source>
</evidence>
<protein>
    <recommendedName>
        <fullName evidence="6">E3 ubiquitin-protein ligase RMA</fullName>
        <ecNumber evidence="6">2.3.2.27</ecNumber>
    </recommendedName>
    <alternativeName>
        <fullName evidence="6">Protein RING membrane-anchor</fullName>
    </alternativeName>
    <alternativeName>
        <fullName evidence="6">RING-type E3 ubiquitin transferase RMA</fullName>
    </alternativeName>
</protein>
<comment type="pathway">
    <text evidence="2 6">Protein modification; protein ubiquitination.</text>
</comment>
<dbReference type="InterPro" id="IPR013083">
    <property type="entry name" value="Znf_RING/FYVE/PHD"/>
</dbReference>
<evidence type="ECO:0000256" key="4">
    <source>
        <dbReference type="ARBA" id="ARBA00022786"/>
    </source>
</evidence>
<keyword evidence="3 6" id="KW-0808">Transferase</keyword>
<dbReference type="PANTHER" id="PTHR12313">
    <property type="entry name" value="E3 UBIQUITIN-PROTEIN LIGASE RNF5-RELATED"/>
    <property type="match status" value="1"/>
</dbReference>
<sequence length="201" mass="22318">MAEADQNEVVGDFQCNICFDLAQDPVITLCGHLHCWPCLYKWLKHHSQSHECPVCKALIDEDKLIPLYGRGKTTTEPRSKPVPGLEIPNRPPGRRPETAPPQPPPRRPQLQEANDLSNAVFGRMGSDFGFSPNFSFQVQGFSSTTGYGGLSRYIYGYNGLIGEGENGGNIETRGDEQETQESLKKVHIFILVCVIFALLTL</sequence>
<evidence type="ECO:0000313" key="10">
    <source>
        <dbReference type="Proteomes" id="UP000231279"/>
    </source>
</evidence>
<dbReference type="InterPro" id="IPR001841">
    <property type="entry name" value="Znf_RING"/>
</dbReference>
<dbReference type="UniPathway" id="UPA00143"/>
<accession>A0A2G9HPZ8</accession>
<evidence type="ECO:0000259" key="8">
    <source>
        <dbReference type="PROSITE" id="PS50089"/>
    </source>
</evidence>
<evidence type="ECO:0000256" key="7">
    <source>
        <dbReference type="SAM" id="MobiDB-lite"/>
    </source>
</evidence>
<keyword evidence="9" id="KW-0436">Ligase</keyword>
<dbReference type="SMART" id="SM00184">
    <property type="entry name" value="RING"/>
    <property type="match status" value="1"/>
</dbReference>
<dbReference type="Gene3D" id="3.30.40.10">
    <property type="entry name" value="Zinc/RING finger domain, C3HC4 (zinc finger)"/>
    <property type="match status" value="1"/>
</dbReference>
<dbReference type="GO" id="GO:0005789">
    <property type="term" value="C:endoplasmic reticulum membrane"/>
    <property type="evidence" value="ECO:0007669"/>
    <property type="project" value="UniProtKB-SubCell"/>
</dbReference>
<comment type="subcellular location">
    <subcellularLocation>
        <location evidence="6">Endoplasmic reticulum membrane</location>
        <topology evidence="6">Single-pass type IV membrane protein</topology>
    </subcellularLocation>
</comment>
<feature type="compositionally biased region" description="Pro residues" evidence="7">
    <location>
        <begin position="98"/>
        <end position="107"/>
    </location>
</feature>
<comment type="domain">
    <text evidence="6">The RING-type zinc finger domain is responsible for E3 ligase activity.</text>
</comment>
<evidence type="ECO:0000256" key="1">
    <source>
        <dbReference type="ARBA" id="ARBA00000900"/>
    </source>
</evidence>
<dbReference type="GO" id="GO:0016567">
    <property type="term" value="P:protein ubiquitination"/>
    <property type="evidence" value="ECO:0007669"/>
    <property type="project" value="UniProtKB-UniPathway"/>
</dbReference>
<dbReference type="PROSITE" id="PS50089">
    <property type="entry name" value="ZF_RING_2"/>
    <property type="match status" value="1"/>
</dbReference>
<reference evidence="10" key="1">
    <citation type="journal article" date="2018" name="Gigascience">
        <title>Genome assembly of the Pink Ipe (Handroanthus impetiginosus, Bignoniaceae), a highly valued, ecologically keystone Neotropical timber forest tree.</title>
        <authorList>
            <person name="Silva-Junior O.B."/>
            <person name="Grattapaglia D."/>
            <person name="Novaes E."/>
            <person name="Collevatti R.G."/>
        </authorList>
    </citation>
    <scope>NUCLEOTIDE SEQUENCE [LARGE SCALE GENOMIC DNA]</scope>
    <source>
        <strain evidence="10">cv. UFG-1</strain>
    </source>
</reference>
<dbReference type="AlphaFoldDB" id="A0A2G9HPZ8"/>
<dbReference type="InterPro" id="IPR045103">
    <property type="entry name" value="RNF5/RNF185-like"/>
</dbReference>
<dbReference type="EMBL" id="NKXS01001248">
    <property type="protein sequence ID" value="PIN19604.1"/>
    <property type="molecule type" value="Genomic_DNA"/>
</dbReference>
<keyword evidence="6" id="KW-0479">Metal-binding</keyword>
<dbReference type="Proteomes" id="UP000231279">
    <property type="component" value="Unassembled WGS sequence"/>
</dbReference>
<dbReference type="EC" id="2.3.2.27" evidence="6"/>
<comment type="catalytic activity">
    <reaction evidence="1 6">
        <text>S-ubiquitinyl-[E2 ubiquitin-conjugating enzyme]-L-cysteine + [acceptor protein]-L-lysine = [E2 ubiquitin-conjugating enzyme]-L-cysteine + N(6)-ubiquitinyl-[acceptor protein]-L-lysine.</text>
        <dbReference type="EC" id="2.3.2.27"/>
    </reaction>
</comment>
<keyword evidence="4 6" id="KW-0833">Ubl conjugation pathway</keyword>
<organism evidence="9 10">
    <name type="scientific">Handroanthus impetiginosus</name>
    <dbReference type="NCBI Taxonomy" id="429701"/>
    <lineage>
        <taxon>Eukaryota</taxon>
        <taxon>Viridiplantae</taxon>
        <taxon>Streptophyta</taxon>
        <taxon>Embryophyta</taxon>
        <taxon>Tracheophyta</taxon>
        <taxon>Spermatophyta</taxon>
        <taxon>Magnoliopsida</taxon>
        <taxon>eudicotyledons</taxon>
        <taxon>Gunneridae</taxon>
        <taxon>Pentapetalae</taxon>
        <taxon>asterids</taxon>
        <taxon>lamiids</taxon>
        <taxon>Lamiales</taxon>
        <taxon>Bignoniaceae</taxon>
        <taxon>Crescentiina</taxon>
        <taxon>Tabebuia alliance</taxon>
        <taxon>Handroanthus</taxon>
    </lineage>
</organism>
<gene>
    <name evidence="9" type="ORF">CDL12_07706</name>
</gene>
<evidence type="ECO:0000256" key="2">
    <source>
        <dbReference type="ARBA" id="ARBA00004906"/>
    </source>
</evidence>
<name>A0A2G9HPZ8_9LAMI</name>
<dbReference type="STRING" id="429701.A0A2G9HPZ8"/>
<feature type="region of interest" description="Disordered" evidence="7">
    <location>
        <begin position="69"/>
        <end position="110"/>
    </location>
</feature>
<dbReference type="GO" id="GO:0006511">
    <property type="term" value="P:ubiquitin-dependent protein catabolic process"/>
    <property type="evidence" value="ECO:0007669"/>
    <property type="project" value="UniProtKB-UniRule"/>
</dbReference>
<dbReference type="Pfam" id="PF13923">
    <property type="entry name" value="zf-C3HC4_2"/>
    <property type="match status" value="1"/>
</dbReference>
<dbReference type="GO" id="GO:0008270">
    <property type="term" value="F:zinc ion binding"/>
    <property type="evidence" value="ECO:0007669"/>
    <property type="project" value="UniProtKB-KW"/>
</dbReference>
<dbReference type="GO" id="GO:0016874">
    <property type="term" value="F:ligase activity"/>
    <property type="evidence" value="ECO:0007669"/>
    <property type="project" value="UniProtKB-KW"/>
</dbReference>
<dbReference type="OrthoDB" id="6270329at2759"/>
<dbReference type="SUPFAM" id="SSF57850">
    <property type="entry name" value="RING/U-box"/>
    <property type="match status" value="1"/>
</dbReference>